<comment type="subunit">
    <text evidence="12">Homodimer. Interacts with UBE2I. Interacts with MDM2. Interacts with CTNNB1. Identified in a complex with CTNNB1 and LEF1.</text>
</comment>
<dbReference type="GO" id="GO:0015964">
    <property type="term" value="P:diadenosine triphosphate catabolic process"/>
    <property type="evidence" value="ECO:0007669"/>
    <property type="project" value="TreeGrafter"/>
</dbReference>
<evidence type="ECO:0000256" key="15">
    <source>
        <dbReference type="ARBA" id="ARBA00076900"/>
    </source>
</evidence>
<evidence type="ECO:0000256" key="8">
    <source>
        <dbReference type="ARBA" id="ARBA00031824"/>
    </source>
</evidence>
<sequence>MEWCPCSNTPVSSSESIKWKTDAFRKQVDMSKRDGRFSLGLAVPDDSAPFESSKRFRDLHPDEVSDLFMTTQRVADVIEKHFQATSLTIALQDGPEAGQTVKHVHVHVLPRKTGDFERNDSIYDESDRQQQKQVVRMTSANLLQKSFFIFLSCVHRRADLPGEASTTHPAVADPCGAGRRTVI</sequence>
<evidence type="ECO:0000259" key="21">
    <source>
        <dbReference type="PROSITE" id="PS51084"/>
    </source>
</evidence>
<evidence type="ECO:0000256" key="4">
    <source>
        <dbReference type="ARBA" id="ARBA00022801"/>
    </source>
</evidence>
<evidence type="ECO:0000256" key="11">
    <source>
        <dbReference type="ARBA" id="ARBA00051546"/>
    </source>
</evidence>
<evidence type="ECO:0000256" key="14">
    <source>
        <dbReference type="ARBA" id="ARBA00066878"/>
    </source>
</evidence>
<comment type="catalytic activity">
    <reaction evidence="5">
        <text>adenosine 5'-phosphoramidate + H2O = NH4(+) + AMP</text>
        <dbReference type="Rhea" id="RHEA:67916"/>
        <dbReference type="ChEBI" id="CHEBI:15377"/>
        <dbReference type="ChEBI" id="CHEBI:28938"/>
        <dbReference type="ChEBI" id="CHEBI:57890"/>
        <dbReference type="ChEBI" id="CHEBI:456215"/>
    </reaction>
</comment>
<dbReference type="PANTHER" id="PTHR46981:SF1">
    <property type="entry name" value="BIS(5'-ADENOSYL)-TRIPHOSPHATASE"/>
    <property type="match status" value="1"/>
</dbReference>
<comment type="catalytic activity">
    <reaction evidence="9">
        <text>P(1),P(3)-bis(5'-adenosyl) triphosphate + H2O = AMP + ADP + 2 H(+)</text>
        <dbReference type="Rhea" id="RHEA:13893"/>
        <dbReference type="ChEBI" id="CHEBI:15377"/>
        <dbReference type="ChEBI" id="CHEBI:15378"/>
        <dbReference type="ChEBI" id="CHEBI:58529"/>
        <dbReference type="ChEBI" id="CHEBI:456215"/>
        <dbReference type="ChEBI" id="CHEBI:456216"/>
        <dbReference type="EC" id="3.6.1.29"/>
    </reaction>
</comment>
<comment type="catalytic activity">
    <reaction evidence="10">
        <text>adenosine 5'-phosphosulfate + H2O = sulfate + AMP + 2 H(+)</text>
        <dbReference type="Rhea" id="RHEA:17041"/>
        <dbReference type="ChEBI" id="CHEBI:15377"/>
        <dbReference type="ChEBI" id="CHEBI:15378"/>
        <dbReference type="ChEBI" id="CHEBI:16189"/>
        <dbReference type="ChEBI" id="CHEBI:58243"/>
        <dbReference type="ChEBI" id="CHEBI:456215"/>
        <dbReference type="EC" id="3.6.2.1"/>
    </reaction>
</comment>
<dbReference type="InterPro" id="IPR019808">
    <property type="entry name" value="Histidine_triad_CS"/>
</dbReference>
<dbReference type="GO" id="GO:0047352">
    <property type="term" value="F:adenylylsulfate-ammonia adenylyltransferase activity"/>
    <property type="evidence" value="ECO:0007669"/>
    <property type="project" value="UniProtKB-EC"/>
</dbReference>
<dbReference type="GO" id="GO:0005737">
    <property type="term" value="C:cytoplasm"/>
    <property type="evidence" value="ECO:0007669"/>
    <property type="project" value="TreeGrafter"/>
</dbReference>
<dbReference type="GO" id="GO:0072332">
    <property type="term" value="P:intrinsic apoptotic signaling pathway by p53 class mediator"/>
    <property type="evidence" value="ECO:0007669"/>
    <property type="project" value="TreeGrafter"/>
</dbReference>
<dbReference type="GO" id="GO:0000166">
    <property type="term" value="F:nucleotide binding"/>
    <property type="evidence" value="ECO:0007669"/>
    <property type="project" value="UniProtKB-KW"/>
</dbReference>
<evidence type="ECO:0000256" key="20">
    <source>
        <dbReference type="SAM" id="MobiDB-lite"/>
    </source>
</evidence>
<dbReference type="FunFam" id="3.30.428.10:FF:000011">
    <property type="entry name" value="Fragile histidine triad"/>
    <property type="match status" value="1"/>
</dbReference>
<dbReference type="GO" id="GO:0032435">
    <property type="term" value="P:negative regulation of proteasomal ubiquitin-dependent protein catabolic process"/>
    <property type="evidence" value="ECO:0007669"/>
    <property type="project" value="TreeGrafter"/>
</dbReference>
<dbReference type="PROSITE" id="PS00892">
    <property type="entry name" value="HIT_1"/>
    <property type="match status" value="1"/>
</dbReference>
<accession>A0A5A9NDD4</accession>
<feature type="domain" description="HIT" evidence="21">
    <location>
        <begin position="41"/>
        <end position="118"/>
    </location>
</feature>
<dbReference type="Pfam" id="PF01230">
    <property type="entry name" value="HIT"/>
    <property type="match status" value="1"/>
</dbReference>
<evidence type="ECO:0000256" key="5">
    <source>
        <dbReference type="ARBA" id="ARBA00024472"/>
    </source>
</evidence>
<dbReference type="InterPro" id="IPR052677">
    <property type="entry name" value="Dinucleoside_ppp_hydrolase"/>
</dbReference>
<dbReference type="GO" id="GO:0005634">
    <property type="term" value="C:nucleus"/>
    <property type="evidence" value="ECO:0007669"/>
    <property type="project" value="TreeGrafter"/>
</dbReference>
<dbReference type="Gene3D" id="3.30.428.10">
    <property type="entry name" value="HIT-like"/>
    <property type="match status" value="1"/>
</dbReference>
<evidence type="ECO:0000256" key="19">
    <source>
        <dbReference type="PROSITE-ProRule" id="PRU00464"/>
    </source>
</evidence>
<proteinExistence type="predicted"/>
<evidence type="ECO:0000256" key="2">
    <source>
        <dbReference type="ARBA" id="ARBA00014605"/>
    </source>
</evidence>
<dbReference type="GO" id="GO:0047627">
    <property type="term" value="F:adenylylsulfatase activity"/>
    <property type="evidence" value="ECO:0007669"/>
    <property type="project" value="UniProtKB-EC"/>
</dbReference>
<dbReference type="PROSITE" id="PS51084">
    <property type="entry name" value="HIT_2"/>
    <property type="match status" value="1"/>
</dbReference>
<dbReference type="InterPro" id="IPR036265">
    <property type="entry name" value="HIT-like_sf"/>
</dbReference>
<evidence type="ECO:0000256" key="9">
    <source>
        <dbReference type="ARBA" id="ARBA00047780"/>
    </source>
</evidence>
<dbReference type="EC" id="2.7.7.51" evidence="14"/>
<evidence type="ECO:0000313" key="23">
    <source>
        <dbReference type="Proteomes" id="UP000324632"/>
    </source>
</evidence>
<comment type="caution">
    <text evidence="22">The sequence shown here is derived from an EMBL/GenBank/DDBJ whole genome shotgun (WGS) entry which is preliminary data.</text>
</comment>
<dbReference type="AlphaFoldDB" id="A0A5A9NDD4"/>
<evidence type="ECO:0000256" key="16">
    <source>
        <dbReference type="ARBA" id="ARBA00079058"/>
    </source>
</evidence>
<keyword evidence="3" id="KW-0547">Nucleotide-binding</keyword>
<gene>
    <name evidence="22" type="ORF">E1301_Tti009550</name>
</gene>
<evidence type="ECO:0000256" key="17">
    <source>
        <dbReference type="ARBA" id="ARBA00079477"/>
    </source>
</evidence>
<evidence type="ECO:0000256" key="12">
    <source>
        <dbReference type="ARBA" id="ARBA00065296"/>
    </source>
</evidence>
<reference evidence="22 23" key="1">
    <citation type="journal article" date="2019" name="Mol. Ecol. Resour.">
        <title>Chromosome-level genome assembly of Triplophysa tibetana, a fish adapted to the harsh high-altitude environment of the Tibetan Plateau.</title>
        <authorList>
            <person name="Yang X."/>
            <person name="Liu H."/>
            <person name="Ma Z."/>
            <person name="Zou Y."/>
            <person name="Zou M."/>
            <person name="Mao Y."/>
            <person name="Li X."/>
            <person name="Wang H."/>
            <person name="Chen T."/>
            <person name="Wang W."/>
            <person name="Yang R."/>
        </authorList>
    </citation>
    <scope>NUCLEOTIDE SEQUENCE [LARGE SCALE GENOMIC DNA]</scope>
    <source>
        <strain evidence="22">TTIB1903HZAU</strain>
        <tissue evidence="22">Muscle</tissue>
    </source>
</reference>
<dbReference type="SUPFAM" id="SSF54197">
    <property type="entry name" value="HIT-like"/>
    <property type="match status" value="1"/>
</dbReference>
<dbReference type="GO" id="GO:0047710">
    <property type="term" value="F:bis(5'-adenosyl)-triphosphatase activity"/>
    <property type="evidence" value="ECO:0007669"/>
    <property type="project" value="UniProtKB-EC"/>
</dbReference>
<evidence type="ECO:0000256" key="10">
    <source>
        <dbReference type="ARBA" id="ARBA00051421"/>
    </source>
</evidence>
<evidence type="ECO:0000256" key="13">
    <source>
        <dbReference type="ARBA" id="ARBA00066544"/>
    </source>
</evidence>
<dbReference type="EC" id="3.6.2.1" evidence="13"/>
<keyword evidence="4" id="KW-0378">Hydrolase</keyword>
<dbReference type="GO" id="GO:0031625">
    <property type="term" value="F:ubiquitin protein ligase binding"/>
    <property type="evidence" value="ECO:0007669"/>
    <property type="project" value="TreeGrafter"/>
</dbReference>
<organism evidence="22 23">
    <name type="scientific">Triplophysa tibetana</name>
    <dbReference type="NCBI Taxonomy" id="1572043"/>
    <lineage>
        <taxon>Eukaryota</taxon>
        <taxon>Metazoa</taxon>
        <taxon>Chordata</taxon>
        <taxon>Craniata</taxon>
        <taxon>Vertebrata</taxon>
        <taxon>Euteleostomi</taxon>
        <taxon>Actinopterygii</taxon>
        <taxon>Neopterygii</taxon>
        <taxon>Teleostei</taxon>
        <taxon>Ostariophysi</taxon>
        <taxon>Cypriniformes</taxon>
        <taxon>Nemacheilidae</taxon>
        <taxon>Triplophysa</taxon>
    </lineage>
</organism>
<feature type="short sequence motif" description="Histidine triad motif" evidence="19">
    <location>
        <begin position="103"/>
        <end position="107"/>
    </location>
</feature>
<evidence type="ECO:0000313" key="22">
    <source>
        <dbReference type="EMBL" id="KAA0707972.1"/>
    </source>
</evidence>
<dbReference type="GO" id="GO:0006163">
    <property type="term" value="P:purine nucleotide metabolic process"/>
    <property type="evidence" value="ECO:0007669"/>
    <property type="project" value="TreeGrafter"/>
</dbReference>
<dbReference type="Proteomes" id="UP000324632">
    <property type="component" value="Chromosome 19"/>
</dbReference>
<evidence type="ECO:0000256" key="7">
    <source>
        <dbReference type="ARBA" id="ARBA00031555"/>
    </source>
</evidence>
<dbReference type="InterPro" id="IPR011146">
    <property type="entry name" value="HIT-like"/>
</dbReference>
<evidence type="ECO:0000256" key="18">
    <source>
        <dbReference type="ARBA" id="ARBA00081140"/>
    </source>
</evidence>
<dbReference type="EC" id="3.6.1.29" evidence="1"/>
<dbReference type="PANTHER" id="PTHR46981">
    <property type="entry name" value="BIS(5'-ADENOSYL)-TRIPHOSPHATASE"/>
    <property type="match status" value="1"/>
</dbReference>
<evidence type="ECO:0000256" key="3">
    <source>
        <dbReference type="ARBA" id="ARBA00022741"/>
    </source>
</evidence>
<evidence type="ECO:0000256" key="1">
    <source>
        <dbReference type="ARBA" id="ARBA00012377"/>
    </source>
</evidence>
<protein>
    <recommendedName>
        <fullName evidence="2">Bis(5'-adenosyl)-triphosphatase</fullName>
        <ecNumber evidence="14">2.7.7.51</ecNumber>
        <ecNumber evidence="1">3.6.1.29</ecNumber>
        <ecNumber evidence="13">3.6.2.1</ecNumber>
    </recommendedName>
    <alternativeName>
        <fullName evidence="8">AP3A hydrolase</fullName>
    </alternativeName>
    <alternativeName>
        <fullName evidence="15">Adenosine 5'-monophosphoramidase FHIT</fullName>
    </alternativeName>
    <alternativeName>
        <fullName evidence="16">Adenylylsulfatase</fullName>
    </alternativeName>
    <alternativeName>
        <fullName evidence="18">Adenylylsulfate-ammonia adenylyltransferase</fullName>
    </alternativeName>
    <alternativeName>
        <fullName evidence="6">Diadenosine 5',5'''-P1,P3-triphosphate hydrolase</fullName>
    </alternativeName>
    <alternativeName>
        <fullName evidence="7">Dinucleosidetriphosphatase</fullName>
    </alternativeName>
    <alternativeName>
        <fullName evidence="17">Fragile histidine triad protein</fullName>
    </alternativeName>
</protein>
<dbReference type="EMBL" id="SOYY01000019">
    <property type="protein sequence ID" value="KAA0707972.1"/>
    <property type="molecule type" value="Genomic_DNA"/>
</dbReference>
<dbReference type="GO" id="GO:0005886">
    <property type="term" value="C:plasma membrane"/>
    <property type="evidence" value="ECO:0007669"/>
    <property type="project" value="TreeGrafter"/>
</dbReference>
<comment type="catalytic activity">
    <reaction evidence="11">
        <text>adenosine 5'-phosphosulfate + NH4(+) = adenosine 5'-phosphoramidate + sulfate + 2 H(+)</text>
        <dbReference type="Rhea" id="RHEA:19197"/>
        <dbReference type="ChEBI" id="CHEBI:15378"/>
        <dbReference type="ChEBI" id="CHEBI:16189"/>
        <dbReference type="ChEBI" id="CHEBI:28938"/>
        <dbReference type="ChEBI" id="CHEBI:57890"/>
        <dbReference type="ChEBI" id="CHEBI:58243"/>
        <dbReference type="EC" id="2.7.7.51"/>
    </reaction>
</comment>
<name>A0A5A9NDD4_9TELE</name>
<feature type="region of interest" description="Disordered" evidence="20">
    <location>
        <begin position="162"/>
        <end position="183"/>
    </location>
</feature>
<keyword evidence="23" id="KW-1185">Reference proteome</keyword>
<evidence type="ECO:0000256" key="6">
    <source>
        <dbReference type="ARBA" id="ARBA00029905"/>
    </source>
</evidence>